<dbReference type="RefSeq" id="XP_033801228.1">
    <property type="nucleotide sequence ID" value="XM_033945337.1"/>
</dbReference>
<gene>
    <name evidence="9 10" type="primary">CENPI</name>
</gene>
<dbReference type="Proteomes" id="UP000515159">
    <property type="component" value="Chromosome 5"/>
</dbReference>
<organism evidence="8 9">
    <name type="scientific">Geotrypetes seraphini</name>
    <name type="common">Gaboon caecilian</name>
    <name type="synonym">Caecilia seraphini</name>
    <dbReference type="NCBI Taxonomy" id="260995"/>
    <lineage>
        <taxon>Eukaryota</taxon>
        <taxon>Metazoa</taxon>
        <taxon>Chordata</taxon>
        <taxon>Craniata</taxon>
        <taxon>Vertebrata</taxon>
        <taxon>Euteleostomi</taxon>
        <taxon>Amphibia</taxon>
        <taxon>Gymnophiona</taxon>
        <taxon>Geotrypetes</taxon>
    </lineage>
</organism>
<comment type="subcellular location">
    <subcellularLocation>
        <location evidence="2">Chromosome</location>
        <location evidence="2">Centromere</location>
    </subcellularLocation>
    <subcellularLocation>
        <location evidence="1">Nucleus</location>
    </subcellularLocation>
</comment>
<feature type="compositionally biased region" description="Basic and acidic residues" evidence="7">
    <location>
        <begin position="27"/>
        <end position="42"/>
    </location>
</feature>
<keyword evidence="6" id="KW-0137">Centromere</keyword>
<dbReference type="GO" id="GO:0034080">
    <property type="term" value="P:CENP-A containing chromatin assembly"/>
    <property type="evidence" value="ECO:0007669"/>
    <property type="project" value="TreeGrafter"/>
</dbReference>
<dbReference type="InterPro" id="IPR012485">
    <property type="entry name" value="CENP-I"/>
</dbReference>
<feature type="compositionally biased region" description="Basic residues" evidence="7">
    <location>
        <begin position="1"/>
        <end position="10"/>
    </location>
</feature>
<dbReference type="CTD" id="2491"/>
<keyword evidence="8" id="KW-1185">Reference proteome</keyword>
<evidence type="ECO:0000256" key="4">
    <source>
        <dbReference type="ARBA" id="ARBA00022454"/>
    </source>
</evidence>
<evidence type="ECO:0000313" key="10">
    <source>
        <dbReference type="RefSeq" id="XP_033801228.1"/>
    </source>
</evidence>
<evidence type="ECO:0000256" key="3">
    <source>
        <dbReference type="ARBA" id="ARBA00005470"/>
    </source>
</evidence>
<sequence length="766" mass="87942">MGKQKLRRSSQRLIKPEQQPSYGKGDLSARLRNGKERGDITEKITTQKTHQDKCHSADDQAEASEHDLLEQALQYFGKVEGHVQLKGNDTLLKHLNTVERVGTQRGLPPEGIDILLSLALSGKFVDTVNSRLLKCLIPSSVVLEDTVVKAVSWFCVGQCTASTQVLFIRWLITMFDLIDRKEKLHALYGCFFCFLQDERLCPYICHFLYLLTKKESVKPFRVRKLLDLQIRVGKQPHLQGLLLLYKVYCPELVSLALPTRVKTFFKNSESLWKAQMMTVRRKNLGSPSVGLQVDFGIKQVPLQSKKRKWNSLMNLPISSSTVSIVSQKVVSSLYLHQDEAFPVEQLQTFTQLVQNIHRLEFPAQMGSVLQSPLLLHYINCIKDDSVFLRLNYWMAQVLHEECAWYTGNQHNEMEVRAFLDTIANAQQFLQEGFSNCEEFLYKSIPHWNGCYRSQILQLLSWIPLTAFSEMEQLLYEPLGQIFFTSSLYFKCSVIESLKKMLQNWLSWHAFYADQVSIQDSPMNTTLSGLVNTVSDLINFVGRISTIALHITSSSLLLHFILDFYEIVCDMYVKYAMPLVVLPPAGVFYPALLSMESVNLNHLCYIMYRYRKNLVAAKENEWTKKCKLRLNISSKTFQEYNQYVLAMVGCLWTSQAFQKDSHPQGIFMDAKVLMRTGVENYRNSFNIVHHPALMGHAVLFLQQGFGEEKTLNLGLIKGKLWNWYVEYLYKRGMHGLKVFIESSIRRISSSAQSHSSLSESCPSVAQK</sequence>
<keyword evidence="5" id="KW-0539">Nucleus</keyword>
<protein>
    <submittedName>
        <fullName evidence="9 10">Centromere protein I isoform X1</fullName>
    </submittedName>
</protein>
<evidence type="ECO:0000256" key="1">
    <source>
        <dbReference type="ARBA" id="ARBA00004123"/>
    </source>
</evidence>
<dbReference type="GeneID" id="117360844"/>
<proteinExistence type="inferred from homology"/>
<dbReference type="GO" id="GO:0005634">
    <property type="term" value="C:nucleus"/>
    <property type="evidence" value="ECO:0007669"/>
    <property type="project" value="UniProtKB-SubCell"/>
</dbReference>
<dbReference type="KEGG" id="gsh:117360844"/>
<dbReference type="GO" id="GO:0000070">
    <property type="term" value="P:mitotic sister chromatid segregation"/>
    <property type="evidence" value="ECO:0007669"/>
    <property type="project" value="TreeGrafter"/>
</dbReference>
<dbReference type="AlphaFoldDB" id="A0A6P8QSJ1"/>
<dbReference type="PANTHER" id="PTHR48208">
    <property type="entry name" value="CENTROMERE PROTEIN I"/>
    <property type="match status" value="1"/>
</dbReference>
<reference evidence="9 10" key="1">
    <citation type="submission" date="2025-04" db="UniProtKB">
        <authorList>
            <consortium name="RefSeq"/>
        </authorList>
    </citation>
    <scope>IDENTIFICATION</scope>
</reference>
<comment type="similarity">
    <text evidence="3">Belongs to the CENP-I/CTF3 family.</text>
</comment>
<evidence type="ECO:0000313" key="9">
    <source>
        <dbReference type="RefSeq" id="XP_033801227.1"/>
    </source>
</evidence>
<feature type="region of interest" description="Disordered" evidence="7">
    <location>
        <begin position="1"/>
        <end position="61"/>
    </location>
</feature>
<dbReference type="OrthoDB" id="6347512at2759"/>
<dbReference type="GO" id="GO:0000939">
    <property type="term" value="C:inner kinetochore"/>
    <property type="evidence" value="ECO:0007669"/>
    <property type="project" value="TreeGrafter"/>
</dbReference>
<dbReference type="Pfam" id="PF07778">
    <property type="entry name" value="CENP-I"/>
    <property type="match status" value="1"/>
</dbReference>
<dbReference type="RefSeq" id="XP_033801227.1">
    <property type="nucleotide sequence ID" value="XM_033945336.1"/>
</dbReference>
<evidence type="ECO:0000256" key="5">
    <source>
        <dbReference type="ARBA" id="ARBA00023242"/>
    </source>
</evidence>
<keyword evidence="4" id="KW-0158">Chromosome</keyword>
<evidence type="ECO:0000256" key="2">
    <source>
        <dbReference type="ARBA" id="ARBA00004584"/>
    </source>
</evidence>
<evidence type="ECO:0000256" key="7">
    <source>
        <dbReference type="SAM" id="MobiDB-lite"/>
    </source>
</evidence>
<evidence type="ECO:0000313" key="8">
    <source>
        <dbReference type="Proteomes" id="UP000515159"/>
    </source>
</evidence>
<feature type="compositionally biased region" description="Basic and acidic residues" evidence="7">
    <location>
        <begin position="49"/>
        <end position="61"/>
    </location>
</feature>
<name>A0A6P8QSJ1_GEOSA</name>
<dbReference type="PANTHER" id="PTHR48208:SF2">
    <property type="entry name" value="CENTROMERE PROTEIN I"/>
    <property type="match status" value="1"/>
</dbReference>
<accession>A0A6P8QSJ1</accession>
<evidence type="ECO:0000256" key="6">
    <source>
        <dbReference type="ARBA" id="ARBA00023328"/>
    </source>
</evidence>